<feature type="domain" description="Glycogen debranching enzyme bacterial and archaeal type N-terminal" evidence="2">
    <location>
        <begin position="17"/>
        <end position="233"/>
    </location>
</feature>
<dbReference type="STRING" id="1197717.BED41_07645"/>
<dbReference type="InterPro" id="IPR012341">
    <property type="entry name" value="6hp_glycosidase-like_sf"/>
</dbReference>
<dbReference type="RefSeq" id="WP_066744570.1">
    <property type="nucleotide sequence ID" value="NZ_CP016757.1"/>
</dbReference>
<dbReference type="GeneID" id="83057723"/>
<dbReference type="EMBL" id="CP016757">
    <property type="protein sequence ID" value="ANZ44957.1"/>
    <property type="molecule type" value="Genomic_DNA"/>
</dbReference>
<dbReference type="PANTHER" id="PTHR10569:SF2">
    <property type="entry name" value="GLYCOGEN DEBRANCHING ENZYME"/>
    <property type="match status" value="1"/>
</dbReference>
<evidence type="ECO:0000313" key="4">
    <source>
        <dbReference type="Proteomes" id="UP000093044"/>
    </source>
</evidence>
<dbReference type="OrthoDB" id="9761875at2"/>
<dbReference type="InterPro" id="IPR024742">
    <property type="entry name" value="Glycogen_debranch_N"/>
</dbReference>
<dbReference type="Pfam" id="PF12439">
    <property type="entry name" value="GDE_N"/>
    <property type="match status" value="1"/>
</dbReference>
<dbReference type="PANTHER" id="PTHR10569">
    <property type="entry name" value="GLYCOGEN DEBRANCHING ENZYME"/>
    <property type="match status" value="1"/>
</dbReference>
<dbReference type="AlphaFoldDB" id="A0A1B2I4U7"/>
<sequence>MYLGKADVNTYDKGAGREFLVSNGRGSYGFSTVIGANTRREHGLLVVRPESERQHSVLVSKIEETIFDRNKKYQLSTNRYKDLVYPDGYRYLQEYQGNPFPSILFVIHSILLKKSIFMPHGKECTVIKYELLAAPDKVRLDLRPLFAHRLSDTVCPESGKSEFSVSSDDAHSISVKGRGHASCCSATAGTWSLKPLWFENLIYEQDDRPESAGVDHLWSPGFISNEISEGDVVYVVLSEKPQSFTLKELAAMEKETAERFENILEQANIPALNSAEQDMIVSSYHLVDDRPESIAPIYTGYPSVDTKARDTFISLPGLLLATGREEVAAKTLKYWLEIAEKNGWVMPEKFADDGSCEFGCIDNGLWFVYAADKYLSHHKEASAQDRAAFARAIKEIVEKYISGAAELDAVCDANMLLRMTSAHPSRYWMNAVAGDEVVVPRKGYLVEVNALWYNALKCAEKYALECGCADSAKKFGEAAEKCAKSFNDTFWSFDMKGLYDSVDPETFKNDGTIRPNQILAASLPFSPLSPDAAQNVVRLCWNELYTTYGLRTLDPRHDKFKGRSEGRLDQRLKARYRGMAWTWLLGQFITAYLKNNPSRKDLGWVFIRPFNSHLRHGCLGGVAELFDGMMPYRPHGDVLSAVSLGELLRVLHENLEAGE</sequence>
<dbReference type="InterPro" id="IPR010401">
    <property type="entry name" value="AGL/Gdb1"/>
</dbReference>
<evidence type="ECO:0000259" key="1">
    <source>
        <dbReference type="Pfam" id="PF06202"/>
    </source>
</evidence>
<keyword evidence="4" id="KW-1185">Reference proteome</keyword>
<accession>A0A1B2I4U7</accession>
<name>A0A1B2I4U7_9BACT</name>
<reference evidence="3" key="1">
    <citation type="submission" date="2016-08" db="EMBL/GenBank/DDBJ databases">
        <title>Complete genome of Cloacibacillus porcorum.</title>
        <authorList>
            <person name="Looft T."/>
            <person name="Bayles D.O."/>
            <person name="Alt D.P."/>
        </authorList>
    </citation>
    <scope>NUCLEOTIDE SEQUENCE [LARGE SCALE GENOMIC DNA]</scope>
    <source>
        <strain evidence="3">CL-84</strain>
    </source>
</reference>
<evidence type="ECO:0000313" key="3">
    <source>
        <dbReference type="EMBL" id="ANZ44957.1"/>
    </source>
</evidence>
<dbReference type="GO" id="GO:0004134">
    <property type="term" value="F:4-alpha-glucanotransferase activity"/>
    <property type="evidence" value="ECO:0007669"/>
    <property type="project" value="InterPro"/>
</dbReference>
<dbReference type="GO" id="GO:0005980">
    <property type="term" value="P:glycogen catabolic process"/>
    <property type="evidence" value="ECO:0007669"/>
    <property type="project" value="InterPro"/>
</dbReference>
<dbReference type="SUPFAM" id="SSF48208">
    <property type="entry name" value="Six-hairpin glycosidases"/>
    <property type="match status" value="1"/>
</dbReference>
<dbReference type="Pfam" id="PF06202">
    <property type="entry name" value="GDE_C"/>
    <property type="match status" value="1"/>
</dbReference>
<dbReference type="InterPro" id="IPR008928">
    <property type="entry name" value="6-hairpin_glycosidase_sf"/>
</dbReference>
<organism evidence="3 4">
    <name type="scientific">Cloacibacillus porcorum</name>
    <dbReference type="NCBI Taxonomy" id="1197717"/>
    <lineage>
        <taxon>Bacteria</taxon>
        <taxon>Thermotogati</taxon>
        <taxon>Synergistota</taxon>
        <taxon>Synergistia</taxon>
        <taxon>Synergistales</taxon>
        <taxon>Synergistaceae</taxon>
        <taxon>Cloacibacillus</taxon>
    </lineage>
</organism>
<gene>
    <name evidence="3" type="ORF">BED41_07645</name>
</gene>
<feature type="domain" description="Glycogen debranching enzyme C-terminal" evidence="1">
    <location>
        <begin position="290"/>
        <end position="649"/>
    </location>
</feature>
<protein>
    <submittedName>
        <fullName evidence="3">Amylo-alpha-1,6-glucosidase</fullName>
    </submittedName>
</protein>
<dbReference type="GO" id="GO:0004135">
    <property type="term" value="F:amylo-alpha-1,6-glucosidase activity"/>
    <property type="evidence" value="ECO:0007669"/>
    <property type="project" value="InterPro"/>
</dbReference>
<evidence type="ECO:0000259" key="2">
    <source>
        <dbReference type="Pfam" id="PF12439"/>
    </source>
</evidence>
<dbReference type="Proteomes" id="UP000093044">
    <property type="component" value="Chromosome"/>
</dbReference>
<dbReference type="KEGG" id="cpor:BED41_07645"/>
<dbReference type="Gene3D" id="1.50.10.10">
    <property type="match status" value="1"/>
</dbReference>
<dbReference type="InterPro" id="IPR032790">
    <property type="entry name" value="GDE_C"/>
</dbReference>
<proteinExistence type="predicted"/>